<evidence type="ECO:0000313" key="1">
    <source>
        <dbReference type="EMBL" id="CUG78612.1"/>
    </source>
</evidence>
<dbReference type="GO" id="GO:0015616">
    <property type="term" value="F:DNA translocase activity"/>
    <property type="evidence" value="ECO:0007669"/>
    <property type="project" value="TreeGrafter"/>
</dbReference>
<reference evidence="2" key="1">
    <citation type="submission" date="2015-09" db="EMBL/GenBank/DDBJ databases">
        <authorList>
            <consortium name="Pathogen Informatics"/>
        </authorList>
    </citation>
    <scope>NUCLEOTIDE SEQUENCE [LARGE SCALE GENOMIC DNA]</scope>
    <source>
        <strain evidence="2">Lake Konstanz</strain>
    </source>
</reference>
<dbReference type="OrthoDB" id="413460at2759"/>
<dbReference type="PANTHER" id="PTHR45629">
    <property type="entry name" value="SNF2/RAD54 FAMILY MEMBER"/>
    <property type="match status" value="1"/>
</dbReference>
<dbReference type="InterPro" id="IPR027417">
    <property type="entry name" value="P-loop_NTPase"/>
</dbReference>
<dbReference type="Gene3D" id="3.40.50.300">
    <property type="entry name" value="P-loop containing nucleotide triphosphate hydrolases"/>
    <property type="match status" value="1"/>
</dbReference>
<evidence type="ECO:0000313" key="2">
    <source>
        <dbReference type="Proteomes" id="UP000051952"/>
    </source>
</evidence>
<protein>
    <submittedName>
        <fullName evidence="1">DNA repair and recombination protein RAD54, putative</fullName>
    </submittedName>
</protein>
<keyword evidence="2" id="KW-1185">Reference proteome</keyword>
<dbReference type="AlphaFoldDB" id="A0A0S4J0Y9"/>
<sequence>MLCAGTIEEKIYQRQVSKQGLSANVVDMKDDSKQHFSTEELKQLFAYRPDSLSDTHDLLQCDCQAAAASSSSKAQPQPQVELKFRKVGVPVTAKAATGGPRMDELRSWMHISDVAKFALDKVISKMATRDKRLISFAFANERDAKKYAATEEVAVDRAFVKDEGNITCCSQTRDGDGADEDEIEIVQDASSDFEEE</sequence>
<dbReference type="GO" id="GO:0045003">
    <property type="term" value="P:double-strand break repair via synthesis-dependent strand annealing"/>
    <property type="evidence" value="ECO:0007669"/>
    <property type="project" value="TreeGrafter"/>
</dbReference>
<dbReference type="EMBL" id="CYKH01001024">
    <property type="protein sequence ID" value="CUG78612.1"/>
    <property type="molecule type" value="Genomic_DNA"/>
</dbReference>
<dbReference type="GO" id="GO:0007131">
    <property type="term" value="P:reciprocal meiotic recombination"/>
    <property type="evidence" value="ECO:0007669"/>
    <property type="project" value="TreeGrafter"/>
</dbReference>
<proteinExistence type="predicted"/>
<organism evidence="1 2">
    <name type="scientific">Bodo saltans</name>
    <name type="common">Flagellated protozoan</name>
    <dbReference type="NCBI Taxonomy" id="75058"/>
    <lineage>
        <taxon>Eukaryota</taxon>
        <taxon>Discoba</taxon>
        <taxon>Euglenozoa</taxon>
        <taxon>Kinetoplastea</taxon>
        <taxon>Metakinetoplastina</taxon>
        <taxon>Eubodonida</taxon>
        <taxon>Bodonidae</taxon>
        <taxon>Bodo</taxon>
    </lineage>
</organism>
<dbReference type="GO" id="GO:0005634">
    <property type="term" value="C:nucleus"/>
    <property type="evidence" value="ECO:0007669"/>
    <property type="project" value="TreeGrafter"/>
</dbReference>
<name>A0A0S4J0Y9_BODSA</name>
<dbReference type="Proteomes" id="UP000051952">
    <property type="component" value="Unassembled WGS sequence"/>
</dbReference>
<dbReference type="SUPFAM" id="SSF52540">
    <property type="entry name" value="P-loop containing nucleoside triphosphate hydrolases"/>
    <property type="match status" value="1"/>
</dbReference>
<dbReference type="PANTHER" id="PTHR45629:SF7">
    <property type="entry name" value="DNA EXCISION REPAIR PROTEIN ERCC-6-RELATED"/>
    <property type="match status" value="1"/>
</dbReference>
<accession>A0A0S4J0Y9</accession>
<dbReference type="Gene3D" id="1.20.120.850">
    <property type="entry name" value="SWI2/SNF2 ATPases, N-terminal domain"/>
    <property type="match status" value="1"/>
</dbReference>
<dbReference type="InterPro" id="IPR050496">
    <property type="entry name" value="SNF2_RAD54_helicase_repair"/>
</dbReference>
<gene>
    <name evidence="1" type="ORF">BSAL_85835</name>
</gene>
<dbReference type="VEuPathDB" id="TriTrypDB:BSAL_85835"/>